<dbReference type="GO" id="GO:0005730">
    <property type="term" value="C:nucleolus"/>
    <property type="evidence" value="ECO:0007669"/>
    <property type="project" value="UniProtKB-SubCell"/>
</dbReference>
<dbReference type="InterPro" id="IPR015947">
    <property type="entry name" value="PUA-like_sf"/>
</dbReference>
<dbReference type="InterPro" id="IPR040598">
    <property type="entry name" value="NIP7_N"/>
</dbReference>
<dbReference type="PROSITE" id="PS50890">
    <property type="entry name" value="PUA"/>
    <property type="match status" value="1"/>
</dbReference>
<accession>A0A8I2Z2F2</accession>
<dbReference type="PANTHER" id="PTHR23415">
    <property type="entry name" value="CYCLIN-DEPENDENT KINASES REGULATORY SUBUNIT/60S RIBOSOME SUBUNIT BIOGENESIS PROTEIN NIP7"/>
    <property type="match status" value="1"/>
</dbReference>
<feature type="domain" description="PUA" evidence="8">
    <location>
        <begin position="95"/>
        <end position="170"/>
    </location>
</feature>
<dbReference type="InterPro" id="IPR055359">
    <property type="entry name" value="Nip7_N_euk"/>
</dbReference>
<comment type="similarity">
    <text evidence="2">Belongs to the NIP7 family.</text>
</comment>
<comment type="function">
    <text evidence="6">Required for proper 27S pre-rRNA processing and 60S ribosome subunit assembly.</text>
</comment>
<organism evidence="9 10">
    <name type="scientific">Boletus reticuloceps</name>
    <dbReference type="NCBI Taxonomy" id="495285"/>
    <lineage>
        <taxon>Eukaryota</taxon>
        <taxon>Fungi</taxon>
        <taxon>Dikarya</taxon>
        <taxon>Basidiomycota</taxon>
        <taxon>Agaricomycotina</taxon>
        <taxon>Agaricomycetes</taxon>
        <taxon>Agaricomycetidae</taxon>
        <taxon>Boletales</taxon>
        <taxon>Boletineae</taxon>
        <taxon>Boletaceae</taxon>
        <taxon>Boletoideae</taxon>
        <taxon>Boletus</taxon>
    </lineage>
</organism>
<evidence type="ECO:0000259" key="8">
    <source>
        <dbReference type="SMART" id="SM00359"/>
    </source>
</evidence>
<keyword evidence="7" id="KW-0812">Transmembrane</keyword>
<name>A0A8I2Z2F2_9AGAM</name>
<proteinExistence type="inferred from homology"/>
<keyword evidence="7" id="KW-1133">Transmembrane helix</keyword>
<reference evidence="9" key="1">
    <citation type="submission" date="2021-03" db="EMBL/GenBank/DDBJ databases">
        <title>Evolutionary innovations through gain and loss of genes in the ectomycorrhizal Boletales.</title>
        <authorList>
            <person name="Wu G."/>
            <person name="Miyauchi S."/>
            <person name="Morin E."/>
            <person name="Yang Z.-L."/>
            <person name="Xu J."/>
            <person name="Martin F.M."/>
        </authorList>
    </citation>
    <scope>NUCLEOTIDE SEQUENCE</scope>
    <source>
        <strain evidence="9">BR01</strain>
    </source>
</reference>
<keyword evidence="7" id="KW-0472">Membrane</keyword>
<evidence type="ECO:0000256" key="5">
    <source>
        <dbReference type="ARBA" id="ARBA00023242"/>
    </source>
</evidence>
<keyword evidence="3" id="KW-0690">Ribosome biogenesis</keyword>
<dbReference type="CDD" id="cd21146">
    <property type="entry name" value="Nip7_N_euk"/>
    <property type="match status" value="1"/>
</dbReference>
<dbReference type="GO" id="GO:0003723">
    <property type="term" value="F:RNA binding"/>
    <property type="evidence" value="ECO:0007669"/>
    <property type="project" value="UniProtKB-KW"/>
</dbReference>
<evidence type="ECO:0000256" key="6">
    <source>
        <dbReference type="ARBA" id="ARBA00054591"/>
    </source>
</evidence>
<dbReference type="Gene3D" id="2.30.130.10">
    <property type="entry name" value="PUA domain"/>
    <property type="match status" value="1"/>
</dbReference>
<evidence type="ECO:0000256" key="4">
    <source>
        <dbReference type="ARBA" id="ARBA00022884"/>
    </source>
</evidence>
<dbReference type="SUPFAM" id="SSF88802">
    <property type="entry name" value="Pre-PUA domain"/>
    <property type="match status" value="1"/>
</dbReference>
<gene>
    <name evidence="9" type="ORF">JVT61DRAFT_5464</name>
</gene>
<evidence type="ECO:0000256" key="3">
    <source>
        <dbReference type="ARBA" id="ARBA00022517"/>
    </source>
</evidence>
<dbReference type="Gene3D" id="3.10.450.220">
    <property type="match status" value="1"/>
</dbReference>
<evidence type="ECO:0000256" key="2">
    <source>
        <dbReference type="ARBA" id="ARBA00009895"/>
    </source>
</evidence>
<evidence type="ECO:0000313" key="10">
    <source>
        <dbReference type="Proteomes" id="UP000683000"/>
    </source>
</evidence>
<feature type="transmembrane region" description="Helical" evidence="7">
    <location>
        <begin position="204"/>
        <end position="223"/>
    </location>
</feature>
<dbReference type="InterPro" id="IPR005155">
    <property type="entry name" value="UPF0113_PUA"/>
</dbReference>
<dbReference type="FunFam" id="2.30.130.10:FF:000002">
    <property type="entry name" value="60S ribosome subunit biogenesis protein NIP7 homolog"/>
    <property type="match status" value="1"/>
</dbReference>
<dbReference type="OrthoDB" id="27490at2759"/>
<comment type="subcellular location">
    <subcellularLocation>
        <location evidence="1">Nucleus</location>
        <location evidence="1">Nucleolus</location>
    </subcellularLocation>
</comment>
<dbReference type="Pfam" id="PF03657">
    <property type="entry name" value="UPF0113"/>
    <property type="match status" value="1"/>
</dbReference>
<dbReference type="CDD" id="cd21151">
    <property type="entry name" value="PUA_Nip7-like"/>
    <property type="match status" value="1"/>
</dbReference>
<dbReference type="GO" id="GO:1902626">
    <property type="term" value="P:assembly of large subunit precursor of preribosome"/>
    <property type="evidence" value="ECO:0007669"/>
    <property type="project" value="UniProtKB-ARBA"/>
</dbReference>
<dbReference type="InterPro" id="IPR002478">
    <property type="entry name" value="PUA"/>
</dbReference>
<keyword evidence="4" id="KW-0694">RNA-binding</keyword>
<dbReference type="SUPFAM" id="SSF88697">
    <property type="entry name" value="PUA domain-like"/>
    <property type="match status" value="1"/>
</dbReference>
<keyword evidence="10" id="KW-1185">Reference proteome</keyword>
<protein>
    <recommendedName>
        <fullName evidence="8">PUA domain-containing protein</fullName>
    </recommendedName>
</protein>
<evidence type="ECO:0000313" key="9">
    <source>
        <dbReference type="EMBL" id="KAG6381067.1"/>
    </source>
</evidence>
<sequence>MRPLTEDESKAVFTKLANYIGKNLIHLIDRKDEPYCFRLHKDRIYYVSESSMRLSISVARPNLISLGTCFGKFTKTGKFRLHITALDHIAQYAKYKVWVKPNGEMPFLYGNHVLKAHLGRITEDTPEHQGVVVFSMNDVPLGFGVTARSTIDTRKLDPTSIIVFHQADIGEYLRDEVLATRFLPVQVLTSFSGNALLNCLGSSILYALVIGYLLVQVMGDYIWTRSRRILAFGARSAECISRVFVHRTTAGSVKSSVDVLTYSSDHLQRAVHVSSRRPTCLRLRACLQAH</sequence>
<evidence type="ECO:0000256" key="7">
    <source>
        <dbReference type="SAM" id="Phobius"/>
    </source>
</evidence>
<dbReference type="EMBL" id="JAGFBS010000002">
    <property type="protein sequence ID" value="KAG6381067.1"/>
    <property type="molecule type" value="Genomic_DNA"/>
</dbReference>
<dbReference type="Proteomes" id="UP000683000">
    <property type="component" value="Unassembled WGS sequence"/>
</dbReference>
<dbReference type="SMART" id="SM00359">
    <property type="entry name" value="PUA"/>
    <property type="match status" value="1"/>
</dbReference>
<dbReference type="InterPro" id="IPR036974">
    <property type="entry name" value="PUA_sf"/>
</dbReference>
<comment type="caution">
    <text evidence="9">The sequence shown here is derived from an EMBL/GenBank/DDBJ whole genome shotgun (WGS) entry which is preliminary data.</text>
</comment>
<evidence type="ECO:0000256" key="1">
    <source>
        <dbReference type="ARBA" id="ARBA00004604"/>
    </source>
</evidence>
<keyword evidence="5" id="KW-0539">Nucleus</keyword>
<dbReference type="Pfam" id="PF17833">
    <property type="entry name" value="pre-PUA_NIP7"/>
    <property type="match status" value="1"/>
</dbReference>
<dbReference type="FunFam" id="3.10.450.220:FF:000001">
    <property type="entry name" value="60S ribosome subunit biogenesis protein NIP7 homolog"/>
    <property type="match status" value="1"/>
</dbReference>
<dbReference type="AlphaFoldDB" id="A0A8I2Z2F2"/>